<evidence type="ECO:0000256" key="2">
    <source>
        <dbReference type="ARBA" id="ARBA00022989"/>
    </source>
</evidence>
<protein>
    <submittedName>
        <fullName evidence="6">YbfB/YjiJ family MFS transporter</fullName>
    </submittedName>
</protein>
<evidence type="ECO:0000259" key="5">
    <source>
        <dbReference type="PROSITE" id="PS50850"/>
    </source>
</evidence>
<accession>A0ABU7XD20</accession>
<feature type="transmembrane region" description="Helical" evidence="4">
    <location>
        <begin position="251"/>
        <end position="268"/>
    </location>
</feature>
<dbReference type="EMBL" id="JAZHYN010000003">
    <property type="protein sequence ID" value="MEF3365286.1"/>
    <property type="molecule type" value="Genomic_DNA"/>
</dbReference>
<feature type="transmembrane region" description="Helical" evidence="4">
    <location>
        <begin position="304"/>
        <end position="326"/>
    </location>
</feature>
<feature type="transmembrane region" description="Helical" evidence="4">
    <location>
        <begin position="136"/>
        <end position="159"/>
    </location>
</feature>
<reference evidence="6 7" key="1">
    <citation type="submission" date="2024-02" db="EMBL/GenBank/DDBJ databases">
        <authorList>
            <person name="Grouzdev D."/>
        </authorList>
    </citation>
    <scope>NUCLEOTIDE SEQUENCE [LARGE SCALE GENOMIC DNA]</scope>
    <source>
        <strain evidence="6 7">9N</strain>
    </source>
</reference>
<evidence type="ECO:0000256" key="4">
    <source>
        <dbReference type="SAM" id="Phobius"/>
    </source>
</evidence>
<feature type="domain" description="Major facilitator superfamily (MFS) profile" evidence="5">
    <location>
        <begin position="11"/>
        <end position="395"/>
    </location>
</feature>
<keyword evidence="3 4" id="KW-0472">Membrane</keyword>
<dbReference type="Pfam" id="PF06779">
    <property type="entry name" value="MFS_4"/>
    <property type="match status" value="1"/>
</dbReference>
<dbReference type="Gene3D" id="1.20.1250.20">
    <property type="entry name" value="MFS general substrate transporter like domains"/>
    <property type="match status" value="1"/>
</dbReference>
<dbReference type="InterPro" id="IPR036259">
    <property type="entry name" value="MFS_trans_sf"/>
</dbReference>
<dbReference type="RefSeq" id="WP_332080191.1">
    <property type="nucleotide sequence ID" value="NZ_JAZHYN010000003.1"/>
</dbReference>
<gene>
    <name evidence="6" type="ORF">V3H18_01930</name>
</gene>
<feature type="transmembrane region" description="Helical" evidence="4">
    <location>
        <begin position="12"/>
        <end position="30"/>
    </location>
</feature>
<feature type="transmembrane region" description="Helical" evidence="4">
    <location>
        <begin position="108"/>
        <end position="129"/>
    </location>
</feature>
<feature type="transmembrane region" description="Helical" evidence="4">
    <location>
        <begin position="215"/>
        <end position="239"/>
    </location>
</feature>
<feature type="transmembrane region" description="Helical" evidence="4">
    <location>
        <begin position="165"/>
        <end position="186"/>
    </location>
</feature>
<dbReference type="PANTHER" id="PTHR23537">
    <property type="match status" value="1"/>
</dbReference>
<keyword evidence="7" id="KW-1185">Reference proteome</keyword>
<evidence type="ECO:0000256" key="3">
    <source>
        <dbReference type="ARBA" id="ARBA00023136"/>
    </source>
</evidence>
<keyword evidence="2 4" id="KW-1133">Transmembrane helix</keyword>
<dbReference type="PANTHER" id="PTHR23537:SF1">
    <property type="entry name" value="SUGAR TRANSPORTER"/>
    <property type="match status" value="1"/>
</dbReference>
<comment type="caution">
    <text evidence="6">The sequence shown here is derived from an EMBL/GenBank/DDBJ whole genome shotgun (WGS) entry which is preliminary data.</text>
</comment>
<feature type="transmembrane region" description="Helical" evidence="4">
    <location>
        <begin position="280"/>
        <end position="298"/>
    </location>
</feature>
<sequence>MTDAKDLSWWKLTTAALLAIFVGIGLSRFAYSPLIPVLIAEDWFTPAQTVYLGAANLAGYLFGALIGQQIAMRWQAKRALRLMMLGATVAFFASATPLPFVWFFAWRFVSGLTGGSLMVLAAPTILPFVPEKRRGLSAGLIFSGVGSGTILSGTLVPALVSVGPTVTWCVLGSLSLIATACAWNWWPTEAPLVPAARSVRIGESGRGRLRDPQLVAVYVIYGLVAVGLVPHMVFLVDFVARGLSSGLEVGGRYWVVFGIGALLGPIIAGRSADTIGFASALRWAIACQVICVALPVFARSPVALIVSSLVIGGSVSGTVTLALGRTQEIIADPDDRKTAWSVATIVFALGQASAGYLFSYVFAATEGDYLVLFTIGSVALSIALLVSLTPLGGSGRKRQPARKRRRLPDVHECNREDFSLTQGDTMKWKKSRSGST</sequence>
<evidence type="ECO:0000256" key="1">
    <source>
        <dbReference type="ARBA" id="ARBA00022692"/>
    </source>
</evidence>
<evidence type="ECO:0000313" key="6">
    <source>
        <dbReference type="EMBL" id="MEF3365286.1"/>
    </source>
</evidence>
<proteinExistence type="predicted"/>
<dbReference type="Proteomes" id="UP001350748">
    <property type="component" value="Unassembled WGS sequence"/>
</dbReference>
<organism evidence="6 7">
    <name type="scientific">Methylocystis borbori</name>
    <dbReference type="NCBI Taxonomy" id="3118750"/>
    <lineage>
        <taxon>Bacteria</taxon>
        <taxon>Pseudomonadati</taxon>
        <taxon>Pseudomonadota</taxon>
        <taxon>Alphaproteobacteria</taxon>
        <taxon>Hyphomicrobiales</taxon>
        <taxon>Methylocystaceae</taxon>
        <taxon>Methylocystis</taxon>
    </lineage>
</organism>
<name>A0ABU7XD20_9HYPH</name>
<keyword evidence="1 4" id="KW-0812">Transmembrane</keyword>
<evidence type="ECO:0000313" key="7">
    <source>
        <dbReference type="Proteomes" id="UP001350748"/>
    </source>
</evidence>
<feature type="transmembrane region" description="Helical" evidence="4">
    <location>
        <begin position="369"/>
        <end position="393"/>
    </location>
</feature>
<dbReference type="InterPro" id="IPR010645">
    <property type="entry name" value="MFS_4"/>
</dbReference>
<dbReference type="InterPro" id="IPR020846">
    <property type="entry name" value="MFS_dom"/>
</dbReference>
<feature type="transmembrane region" description="Helical" evidence="4">
    <location>
        <begin position="338"/>
        <end position="363"/>
    </location>
</feature>
<dbReference type="PROSITE" id="PS50850">
    <property type="entry name" value="MFS"/>
    <property type="match status" value="1"/>
</dbReference>
<dbReference type="SUPFAM" id="SSF103473">
    <property type="entry name" value="MFS general substrate transporter"/>
    <property type="match status" value="1"/>
</dbReference>
<feature type="transmembrane region" description="Helical" evidence="4">
    <location>
        <begin position="50"/>
        <end position="67"/>
    </location>
</feature>
<feature type="transmembrane region" description="Helical" evidence="4">
    <location>
        <begin position="79"/>
        <end position="102"/>
    </location>
</feature>